<feature type="transmembrane region" description="Helical" evidence="1">
    <location>
        <begin position="922"/>
        <end position="941"/>
    </location>
</feature>
<dbReference type="SUPFAM" id="SSF82693">
    <property type="entry name" value="Multidrug efflux transporter AcrB pore domain, PN1, PN2, PC1 and PC2 subdomains"/>
    <property type="match status" value="3"/>
</dbReference>
<feature type="transmembrane region" description="Helical" evidence="1">
    <location>
        <begin position="1045"/>
        <end position="1069"/>
    </location>
</feature>
<evidence type="ECO:0000313" key="3">
    <source>
        <dbReference type="Proteomes" id="UP000253370"/>
    </source>
</evidence>
<dbReference type="PANTHER" id="PTHR32063:SF16">
    <property type="entry name" value="CATION EFFLUX SYSTEM (ACRB_ACRD_ACRF FAMILY)"/>
    <property type="match status" value="1"/>
</dbReference>
<feature type="transmembrane region" description="Helical" evidence="1">
    <location>
        <begin position="361"/>
        <end position="380"/>
    </location>
</feature>
<dbReference type="AlphaFoldDB" id="A0A365U7I9"/>
<dbReference type="PRINTS" id="PR00702">
    <property type="entry name" value="ACRIFLAVINRP"/>
</dbReference>
<dbReference type="SUPFAM" id="SSF82714">
    <property type="entry name" value="Multidrug efflux transporter AcrB TolC docking domain, DN and DC subdomains"/>
    <property type="match status" value="1"/>
</dbReference>
<keyword evidence="3" id="KW-1185">Reference proteome</keyword>
<dbReference type="Gene3D" id="3.30.70.1320">
    <property type="entry name" value="Multidrug efflux transporter AcrB pore domain like"/>
    <property type="match status" value="1"/>
</dbReference>
<reference evidence="2 3" key="1">
    <citation type="submission" date="2018-07" db="EMBL/GenBank/DDBJ databases">
        <title>Rhodosalinus sp. strain E84T genomic sequence and assembly.</title>
        <authorList>
            <person name="Liu Z.-W."/>
            <person name="Lu D.-C."/>
        </authorList>
    </citation>
    <scope>NUCLEOTIDE SEQUENCE [LARGE SCALE GENOMIC DNA]</scope>
    <source>
        <strain evidence="2 3">E84</strain>
    </source>
</reference>
<dbReference type="Gene3D" id="1.20.1640.10">
    <property type="entry name" value="Multidrug efflux transporter AcrB transmembrane domain"/>
    <property type="match status" value="2"/>
</dbReference>
<dbReference type="GO" id="GO:0042910">
    <property type="term" value="F:xenobiotic transmembrane transporter activity"/>
    <property type="evidence" value="ECO:0007669"/>
    <property type="project" value="TreeGrafter"/>
</dbReference>
<protein>
    <submittedName>
        <fullName evidence="2">AcrB/AcrD/AcrF family protein</fullName>
    </submittedName>
</protein>
<feature type="transmembrane region" description="Helical" evidence="1">
    <location>
        <begin position="1019"/>
        <end position="1039"/>
    </location>
</feature>
<dbReference type="InterPro" id="IPR027463">
    <property type="entry name" value="AcrB_DN_DC_subdom"/>
</dbReference>
<evidence type="ECO:0000256" key="1">
    <source>
        <dbReference type="SAM" id="Phobius"/>
    </source>
</evidence>
<evidence type="ECO:0000313" key="2">
    <source>
        <dbReference type="EMBL" id="RBI83800.1"/>
    </source>
</evidence>
<feature type="transmembrane region" description="Helical" evidence="1">
    <location>
        <begin position="557"/>
        <end position="575"/>
    </location>
</feature>
<organism evidence="2 3">
    <name type="scientific">Rhodosalinus halophilus</name>
    <dbReference type="NCBI Taxonomy" id="2259333"/>
    <lineage>
        <taxon>Bacteria</taxon>
        <taxon>Pseudomonadati</taxon>
        <taxon>Pseudomonadota</taxon>
        <taxon>Alphaproteobacteria</taxon>
        <taxon>Rhodobacterales</taxon>
        <taxon>Paracoccaceae</taxon>
        <taxon>Rhodosalinus</taxon>
    </lineage>
</organism>
<dbReference type="Proteomes" id="UP000253370">
    <property type="component" value="Unassembled WGS sequence"/>
</dbReference>
<keyword evidence="1" id="KW-0812">Transmembrane</keyword>
<dbReference type="EMBL" id="QNTQ01000014">
    <property type="protein sequence ID" value="RBI83800.1"/>
    <property type="molecule type" value="Genomic_DNA"/>
</dbReference>
<feature type="transmembrane region" description="Helical" evidence="1">
    <location>
        <begin position="387"/>
        <end position="407"/>
    </location>
</feature>
<dbReference type="Gene3D" id="3.30.70.1440">
    <property type="entry name" value="Multidrug efflux transporter AcrB pore domain"/>
    <property type="match status" value="1"/>
</dbReference>
<dbReference type="RefSeq" id="WP_113290140.1">
    <property type="nucleotide sequence ID" value="NZ_QNTQ01000014.1"/>
</dbReference>
<dbReference type="Gene3D" id="3.30.2090.10">
    <property type="entry name" value="Multidrug efflux transporter AcrB TolC docking domain, DN and DC subdomains"/>
    <property type="match status" value="2"/>
</dbReference>
<feature type="transmembrane region" description="Helical" evidence="1">
    <location>
        <begin position="496"/>
        <end position="516"/>
    </location>
</feature>
<accession>A0A365U7I9</accession>
<keyword evidence="1" id="KW-0472">Membrane</keyword>
<feature type="transmembrane region" description="Helical" evidence="1">
    <location>
        <begin position="28"/>
        <end position="47"/>
    </location>
</feature>
<sequence>MSEPSGQGPSGALGIAGHLTRAFILSPLTPLILLASLAVGLIALVSLPREEEPQISVPLVDIHVQADGLRAEDAVKLVTEPLETIVKGIDQVEHVYSDTRDDRVMVTARFEVGVSQDTAILRVRDKILANMDRIPVGIPEPLVVGRGINDVPIVALTFSPVAGQDAVTAAELTRVAREVEVRLARIEDVGLTYVIGATDEALRVAPDPERLALYGITLQQLAAKVQGANAAAPAGTVRDAGEQIPLTLGETLSTPDEIGNLELTARDGRTVYVRDVAEVAFVSDIDEHHVATLERGAGGDIVRQPAVTLAVAKRAGANAVTVAHEILHRVEAMEGRIIPDTVEVEVTRDYGETANEKANELLFHLFLATVSIVALVWLAIGWREALVVAIVIPVTILLTLFAAWIMGYTLNRVSLFALIFSIGILVDDAIVVIENIARHWAMKRETQSPFGAAVTAVAEVGNPTIVATLTVVVALLPMLFVSGLMGPYMSPIPANASAAMIFSFFVAVMITPWLMLKIAGRASARHHAEDEGHPGGRLGRFYARLARPVLAGKWRSALFLIVVAALSFGSLAALYTQHVTVKLLPFDNKSELSVVIDLPEGASVEATDAVAQAAARVAMELPEVISAQTHAGTAAPFNFNGLVRHYYLRQNPEMGDVQVNLEAKHHRDRVSHEIALELRDRLRALDVPEGTVLKVVEPPPGPPVISTLLAEIYGPDPETRRAVARKVRSAFEEVPFIVDVDDSYGERARRLRAELQPTDMDFYRVQERDALETLRLLNGSTTVGYSHRGEGRRPIPIVMARAKADRVMDEEALSTPVPANALPGGRGVVELGDVVRIREERASYPIFRHNGIDTIMVTGELAGQFEAPLYGMLAVAERLDAMDWEEGTKPAIRLNGQPESTEAPVLLWDGEWEVTWVTFRDMGAAFAVALLGIYILVVAQFGSFRLPLVILTPVPLTFLGIMLGHWLFAAPFSATSMIGFIALAGIIVRNSILLVDFIRHADPERRVTVDILIEAGATRFKPILLTAIAAMIGASVILFDPIFQGLAISLLFGLASSTAFTVLVIPAIYRIAKT</sequence>
<dbReference type="Gene3D" id="3.30.70.1430">
    <property type="entry name" value="Multidrug efflux transporter AcrB pore domain"/>
    <property type="match status" value="2"/>
</dbReference>
<name>A0A365U7I9_9RHOB</name>
<gene>
    <name evidence="2" type="ORF">DRV85_14195</name>
</gene>
<feature type="transmembrane region" description="Helical" evidence="1">
    <location>
        <begin position="449"/>
        <end position="476"/>
    </location>
</feature>
<dbReference type="OrthoDB" id="174266at2"/>
<dbReference type="GO" id="GO:0005886">
    <property type="term" value="C:plasma membrane"/>
    <property type="evidence" value="ECO:0007669"/>
    <property type="project" value="TreeGrafter"/>
</dbReference>
<feature type="transmembrane region" description="Helical" evidence="1">
    <location>
        <begin position="413"/>
        <end position="437"/>
    </location>
</feature>
<keyword evidence="1" id="KW-1133">Transmembrane helix</keyword>
<dbReference type="InterPro" id="IPR001036">
    <property type="entry name" value="Acrflvin-R"/>
</dbReference>
<proteinExistence type="predicted"/>
<feature type="transmembrane region" description="Helical" evidence="1">
    <location>
        <begin position="948"/>
        <end position="968"/>
    </location>
</feature>
<comment type="caution">
    <text evidence="2">The sequence shown here is derived from an EMBL/GenBank/DDBJ whole genome shotgun (WGS) entry which is preliminary data.</text>
</comment>
<dbReference type="SUPFAM" id="SSF82866">
    <property type="entry name" value="Multidrug efflux transporter AcrB transmembrane domain"/>
    <property type="match status" value="2"/>
</dbReference>
<feature type="transmembrane region" description="Helical" evidence="1">
    <location>
        <begin position="974"/>
        <end position="998"/>
    </location>
</feature>
<dbReference type="Pfam" id="PF00873">
    <property type="entry name" value="ACR_tran"/>
    <property type="match status" value="1"/>
</dbReference>
<dbReference type="PANTHER" id="PTHR32063">
    <property type="match status" value="1"/>
</dbReference>